<evidence type="ECO:0000313" key="1">
    <source>
        <dbReference type="EMBL" id="ETL43492.1"/>
    </source>
</evidence>
<dbReference type="Proteomes" id="UP000053864">
    <property type="component" value="Unassembled WGS sequence"/>
</dbReference>
<organism evidence="1 2">
    <name type="scientific">Phytophthora nicotianae</name>
    <name type="common">Potato buckeye rot agent</name>
    <name type="synonym">Phytophthora parasitica</name>
    <dbReference type="NCBI Taxonomy" id="4792"/>
    <lineage>
        <taxon>Eukaryota</taxon>
        <taxon>Sar</taxon>
        <taxon>Stramenopiles</taxon>
        <taxon>Oomycota</taxon>
        <taxon>Peronosporomycetes</taxon>
        <taxon>Peronosporales</taxon>
        <taxon>Peronosporaceae</taxon>
        <taxon>Phytophthora</taxon>
    </lineage>
</organism>
<protein>
    <recommendedName>
        <fullName evidence="3">DDE-1 domain-containing protein</fullName>
    </recommendedName>
</protein>
<proteinExistence type="predicted"/>
<dbReference type="EMBL" id="KI672149">
    <property type="protein sequence ID" value="ETL43492.1"/>
    <property type="molecule type" value="Genomic_DNA"/>
</dbReference>
<evidence type="ECO:0000313" key="2">
    <source>
        <dbReference type="Proteomes" id="UP000053864"/>
    </source>
</evidence>
<reference evidence="1 2" key="1">
    <citation type="submission" date="2013-11" db="EMBL/GenBank/DDBJ databases">
        <title>The Genome Sequence of Phytophthora parasitica CJ05E6.</title>
        <authorList>
            <consortium name="The Broad Institute Genomics Platform"/>
            <person name="Russ C."/>
            <person name="Tyler B."/>
            <person name="Panabieres F."/>
            <person name="Shan W."/>
            <person name="Tripathy S."/>
            <person name="Grunwald N."/>
            <person name="Machado M."/>
            <person name="Johnson C.S."/>
            <person name="Arredondo F."/>
            <person name="Hong C."/>
            <person name="Coffey M."/>
            <person name="Young S.K."/>
            <person name="Zeng Q."/>
            <person name="Gargeya S."/>
            <person name="Fitzgerald M."/>
            <person name="Abouelleil A."/>
            <person name="Alvarado L."/>
            <person name="Chapman S.B."/>
            <person name="Gainer-Dewar J."/>
            <person name="Goldberg J."/>
            <person name="Griggs A."/>
            <person name="Gujja S."/>
            <person name="Hansen M."/>
            <person name="Howarth C."/>
            <person name="Imamovic A."/>
            <person name="Ireland A."/>
            <person name="Larimer J."/>
            <person name="McCowan C."/>
            <person name="Murphy C."/>
            <person name="Pearson M."/>
            <person name="Poon T.W."/>
            <person name="Priest M."/>
            <person name="Roberts A."/>
            <person name="Saif S."/>
            <person name="Shea T."/>
            <person name="Sykes S."/>
            <person name="Wortman J."/>
            <person name="Nusbaum C."/>
            <person name="Birren B."/>
        </authorList>
    </citation>
    <scope>NUCLEOTIDE SEQUENCE [LARGE SCALE GENOMIC DNA]</scope>
    <source>
        <strain evidence="1 2">CJ05E6</strain>
    </source>
</reference>
<dbReference type="GO" id="GO:0003676">
    <property type="term" value="F:nucleic acid binding"/>
    <property type="evidence" value="ECO:0007669"/>
    <property type="project" value="InterPro"/>
</dbReference>
<dbReference type="VEuPathDB" id="FungiDB:PPTG_02318"/>
<dbReference type="InterPro" id="IPR036397">
    <property type="entry name" value="RNaseH_sf"/>
</dbReference>
<evidence type="ECO:0008006" key="3">
    <source>
        <dbReference type="Google" id="ProtNLM"/>
    </source>
</evidence>
<accession>W2JCL6</accession>
<gene>
    <name evidence="1" type="ORF">L916_06006</name>
</gene>
<dbReference type="AlphaFoldDB" id="W2JCL6"/>
<sequence length="159" mass="18346">MARRTITGTSMKRIELWFEQLCQTLQSYDACNIYMDGDSHHKRDLNKSPRKSGFVSTLVDFYRPAPSYKAVAIDATYGHAVFYTPPYHPTFQSIGLIWGTVKNRIAMAPAKNGKDVAAKVVEELEECSEDWMKVYRHVQERRTRLLGHRSLELYSRIKG</sequence>
<dbReference type="VEuPathDB" id="FungiDB:PPTG_20910"/>
<name>W2JCL6_PHYNI</name>
<dbReference type="Gene3D" id="3.30.420.10">
    <property type="entry name" value="Ribonuclease H-like superfamily/Ribonuclease H"/>
    <property type="match status" value="1"/>
</dbReference>